<feature type="transmembrane region" description="Helical" evidence="7">
    <location>
        <begin position="38"/>
        <end position="57"/>
    </location>
</feature>
<keyword evidence="4 7" id="KW-1133">Transmembrane helix</keyword>
<organism evidence="9 10">
    <name type="scientific">Brevibacterium sandarakinum</name>
    <dbReference type="NCBI Taxonomy" id="629680"/>
    <lineage>
        <taxon>Bacteria</taxon>
        <taxon>Bacillati</taxon>
        <taxon>Actinomycetota</taxon>
        <taxon>Actinomycetes</taxon>
        <taxon>Micrococcales</taxon>
        <taxon>Brevibacteriaceae</taxon>
        <taxon>Brevibacterium</taxon>
    </lineage>
</organism>
<evidence type="ECO:0000313" key="9">
    <source>
        <dbReference type="EMBL" id="SDR86803.1"/>
    </source>
</evidence>
<keyword evidence="5 7" id="KW-0472">Membrane</keyword>
<feature type="compositionally biased region" description="Acidic residues" evidence="6">
    <location>
        <begin position="106"/>
        <end position="119"/>
    </location>
</feature>
<sequence>MARFLIAAIVLAAAVTLYGLFDCLLRDRGLIRVLPKPVWAIIILVIPVIGFVLWYLFGRGSEDKPSAAPRRRGPSAPDDDDDYLRQVDRDVKLGKHAPEAQTPEDTTPDADDSDDEDSSDSNTHSADAPSADTDEHGSNGSTGDGRGHSS</sequence>
<evidence type="ECO:0000256" key="4">
    <source>
        <dbReference type="ARBA" id="ARBA00022989"/>
    </source>
</evidence>
<evidence type="ECO:0000256" key="7">
    <source>
        <dbReference type="SAM" id="Phobius"/>
    </source>
</evidence>
<accession>A0A1H1MJ57</accession>
<feature type="domain" description="Cardiolipin synthase N-terminal" evidence="8">
    <location>
        <begin position="15"/>
        <end position="59"/>
    </location>
</feature>
<gene>
    <name evidence="9" type="ORF">SAMN04489751_0672</name>
</gene>
<protein>
    <submittedName>
        <fullName evidence="9">Phospholipase_D-nuclease N-terminal</fullName>
    </submittedName>
</protein>
<evidence type="ECO:0000259" key="8">
    <source>
        <dbReference type="Pfam" id="PF13396"/>
    </source>
</evidence>
<dbReference type="AlphaFoldDB" id="A0A1H1MJ57"/>
<evidence type="ECO:0000256" key="3">
    <source>
        <dbReference type="ARBA" id="ARBA00022692"/>
    </source>
</evidence>
<dbReference type="STRING" id="629680.SAMN04489751_0672"/>
<dbReference type="OrthoDB" id="3298527at2"/>
<keyword evidence="2" id="KW-1003">Cell membrane</keyword>
<evidence type="ECO:0000256" key="1">
    <source>
        <dbReference type="ARBA" id="ARBA00004651"/>
    </source>
</evidence>
<proteinExistence type="predicted"/>
<dbReference type="GO" id="GO:0005886">
    <property type="term" value="C:plasma membrane"/>
    <property type="evidence" value="ECO:0007669"/>
    <property type="project" value="UniProtKB-SubCell"/>
</dbReference>
<keyword evidence="3 7" id="KW-0812">Transmembrane</keyword>
<feature type="compositionally biased region" description="Basic and acidic residues" evidence="6">
    <location>
        <begin position="83"/>
        <end position="98"/>
    </location>
</feature>
<dbReference type="Proteomes" id="UP000199700">
    <property type="component" value="Chromosome"/>
</dbReference>
<feature type="region of interest" description="Disordered" evidence="6">
    <location>
        <begin position="61"/>
        <end position="150"/>
    </location>
</feature>
<keyword evidence="10" id="KW-1185">Reference proteome</keyword>
<evidence type="ECO:0000256" key="6">
    <source>
        <dbReference type="SAM" id="MobiDB-lite"/>
    </source>
</evidence>
<dbReference type="Pfam" id="PF13396">
    <property type="entry name" value="PLDc_N"/>
    <property type="match status" value="1"/>
</dbReference>
<evidence type="ECO:0000256" key="5">
    <source>
        <dbReference type="ARBA" id="ARBA00023136"/>
    </source>
</evidence>
<dbReference type="InterPro" id="IPR027379">
    <property type="entry name" value="CLS_N"/>
</dbReference>
<dbReference type="EMBL" id="LT629739">
    <property type="protein sequence ID" value="SDR86803.1"/>
    <property type="molecule type" value="Genomic_DNA"/>
</dbReference>
<name>A0A1H1MJ57_BRESA</name>
<reference evidence="9" key="1">
    <citation type="submission" date="2016-10" db="EMBL/GenBank/DDBJ databases">
        <authorList>
            <person name="Varghese N."/>
            <person name="Submissions S."/>
        </authorList>
    </citation>
    <scope>NUCLEOTIDE SEQUENCE [LARGE SCALE GENOMIC DNA]</scope>
    <source>
        <strain evidence="9">DSM 22082</strain>
    </source>
</reference>
<dbReference type="RefSeq" id="WP_092103176.1">
    <property type="nucleotide sequence ID" value="NZ_LT629739.1"/>
</dbReference>
<evidence type="ECO:0000256" key="2">
    <source>
        <dbReference type="ARBA" id="ARBA00022475"/>
    </source>
</evidence>
<comment type="subcellular location">
    <subcellularLocation>
        <location evidence="1">Cell membrane</location>
        <topology evidence="1">Multi-pass membrane protein</topology>
    </subcellularLocation>
</comment>
<evidence type="ECO:0000313" key="10">
    <source>
        <dbReference type="Proteomes" id="UP000199700"/>
    </source>
</evidence>